<evidence type="ECO:0000259" key="1">
    <source>
        <dbReference type="Pfam" id="PF05699"/>
    </source>
</evidence>
<keyword evidence="3" id="KW-1185">Reference proteome</keyword>
<gene>
    <name evidence="2" type="ORF">MEUPH1_LOCUS10467</name>
</gene>
<comment type="caution">
    <text evidence="2">The sequence shown here is derived from an EMBL/GenBank/DDBJ whole genome shotgun (WGS) entry which is preliminary data.</text>
</comment>
<dbReference type="EMBL" id="CARXXK010000002">
    <property type="protein sequence ID" value="CAI6354470.1"/>
    <property type="molecule type" value="Genomic_DNA"/>
</dbReference>
<accession>A0AAV0WF04</accession>
<dbReference type="AlphaFoldDB" id="A0AAV0WF04"/>
<dbReference type="PANTHER" id="PTHR46289:SF14">
    <property type="entry name" value="DUF4371 DOMAIN-CONTAINING PROTEIN"/>
    <property type="match status" value="1"/>
</dbReference>
<name>A0AAV0WF04_9HEMI</name>
<organism evidence="2 3">
    <name type="scientific">Macrosiphum euphorbiae</name>
    <name type="common">potato aphid</name>
    <dbReference type="NCBI Taxonomy" id="13131"/>
    <lineage>
        <taxon>Eukaryota</taxon>
        <taxon>Metazoa</taxon>
        <taxon>Ecdysozoa</taxon>
        <taxon>Arthropoda</taxon>
        <taxon>Hexapoda</taxon>
        <taxon>Insecta</taxon>
        <taxon>Pterygota</taxon>
        <taxon>Neoptera</taxon>
        <taxon>Paraneoptera</taxon>
        <taxon>Hemiptera</taxon>
        <taxon>Sternorrhyncha</taxon>
        <taxon>Aphidomorpha</taxon>
        <taxon>Aphidoidea</taxon>
        <taxon>Aphididae</taxon>
        <taxon>Macrosiphini</taxon>
        <taxon>Macrosiphum</taxon>
    </lineage>
</organism>
<evidence type="ECO:0000313" key="2">
    <source>
        <dbReference type="EMBL" id="CAI6354470.1"/>
    </source>
</evidence>
<sequence length="247" mass="28919">MKNNFQHLKVKQSQCVVLSIIKKDTQRKKKLKLPYGESEKEHTEFNRRKSFITDSYYSAIDTLKSHLARRKDVYVQLRNSFGFLWNMNEVEKFDLKEKANNLLNMYPSDLDLTFPEECLYLQTFLQENETYYEETKVLGGKKKMGSKASRLLSHLKSLKIESLFPNVEVALRIYLSMAVTNCSGERSFSALGRVKNFLRSTLRQDKMKALALLFIESEFMNNISFDKIVESFAALKSRKKLFKMNNI</sequence>
<proteinExistence type="predicted"/>
<feature type="domain" description="HAT C-terminal dimerisation" evidence="1">
    <location>
        <begin position="129"/>
        <end position="218"/>
    </location>
</feature>
<evidence type="ECO:0000313" key="3">
    <source>
        <dbReference type="Proteomes" id="UP001160148"/>
    </source>
</evidence>
<protein>
    <recommendedName>
        <fullName evidence="1">HAT C-terminal dimerisation domain-containing protein</fullName>
    </recommendedName>
</protein>
<dbReference type="PANTHER" id="PTHR46289">
    <property type="entry name" value="52 KDA REPRESSOR OF THE INHIBITOR OF THE PROTEIN KINASE-LIKE PROTEIN-RELATED"/>
    <property type="match status" value="1"/>
</dbReference>
<dbReference type="InterPro" id="IPR052958">
    <property type="entry name" value="IFN-induced_PKR_regulator"/>
</dbReference>
<dbReference type="Pfam" id="PF05699">
    <property type="entry name" value="Dimer_Tnp_hAT"/>
    <property type="match status" value="1"/>
</dbReference>
<dbReference type="GO" id="GO:0046983">
    <property type="term" value="F:protein dimerization activity"/>
    <property type="evidence" value="ECO:0007669"/>
    <property type="project" value="InterPro"/>
</dbReference>
<dbReference type="Proteomes" id="UP001160148">
    <property type="component" value="Unassembled WGS sequence"/>
</dbReference>
<dbReference type="InterPro" id="IPR008906">
    <property type="entry name" value="HATC_C_dom"/>
</dbReference>
<reference evidence="2 3" key="1">
    <citation type="submission" date="2023-01" db="EMBL/GenBank/DDBJ databases">
        <authorList>
            <person name="Whitehead M."/>
        </authorList>
    </citation>
    <scope>NUCLEOTIDE SEQUENCE [LARGE SCALE GENOMIC DNA]</scope>
</reference>